<keyword evidence="4" id="KW-1185">Reference proteome</keyword>
<evidence type="ECO:0000259" key="2">
    <source>
        <dbReference type="PROSITE" id="PS51332"/>
    </source>
</evidence>
<evidence type="ECO:0000313" key="4">
    <source>
        <dbReference type="Proteomes" id="UP000031971"/>
    </source>
</evidence>
<dbReference type="SUPFAM" id="SSF52242">
    <property type="entry name" value="Cobalamin (vitamin B12)-binding domain"/>
    <property type="match status" value="1"/>
</dbReference>
<feature type="domain" description="B12-binding" evidence="2">
    <location>
        <begin position="185"/>
        <end position="309"/>
    </location>
</feature>
<dbReference type="Gene3D" id="1.10.1660.10">
    <property type="match status" value="1"/>
</dbReference>
<dbReference type="CDD" id="cd01104">
    <property type="entry name" value="HTH_MlrA-CarA"/>
    <property type="match status" value="1"/>
</dbReference>
<evidence type="ECO:0000259" key="1">
    <source>
        <dbReference type="PROSITE" id="PS50937"/>
    </source>
</evidence>
<dbReference type="Gene3D" id="3.40.50.280">
    <property type="entry name" value="Cobalamin-binding domain"/>
    <property type="match status" value="1"/>
</dbReference>
<dbReference type="InterPro" id="IPR006158">
    <property type="entry name" value="Cobalamin-bd"/>
</dbReference>
<keyword evidence="3" id="KW-0456">Lyase</keyword>
<accession>A0A0C2YLB8</accession>
<dbReference type="SUPFAM" id="SSF46955">
    <property type="entry name" value="Putative DNA-binding domain"/>
    <property type="match status" value="1"/>
</dbReference>
<dbReference type="GO" id="GO:0031419">
    <property type="term" value="F:cobalamin binding"/>
    <property type="evidence" value="ECO:0007669"/>
    <property type="project" value="InterPro"/>
</dbReference>
<organism evidence="3 4">
    <name type="scientific">Paramagnetospirillum magnetotacticum MS-1</name>
    <dbReference type="NCBI Taxonomy" id="272627"/>
    <lineage>
        <taxon>Bacteria</taxon>
        <taxon>Pseudomonadati</taxon>
        <taxon>Pseudomonadota</taxon>
        <taxon>Alphaproteobacteria</taxon>
        <taxon>Rhodospirillales</taxon>
        <taxon>Magnetospirillaceae</taxon>
        <taxon>Paramagnetospirillum</taxon>
    </lineage>
</organism>
<feature type="domain" description="HTH merR-type" evidence="1">
    <location>
        <begin position="24"/>
        <end position="72"/>
    </location>
</feature>
<dbReference type="GO" id="GO:0006355">
    <property type="term" value="P:regulation of DNA-templated transcription"/>
    <property type="evidence" value="ECO:0007669"/>
    <property type="project" value="InterPro"/>
</dbReference>
<dbReference type="AlphaFoldDB" id="A0A0C2YLB8"/>
<dbReference type="GO" id="GO:0003677">
    <property type="term" value="F:DNA binding"/>
    <property type="evidence" value="ECO:0007669"/>
    <property type="project" value="InterPro"/>
</dbReference>
<dbReference type="STRING" id="272627.CCC_03172"/>
<dbReference type="Proteomes" id="UP000031971">
    <property type="component" value="Unassembled WGS sequence"/>
</dbReference>
<dbReference type="Gene3D" id="1.10.1240.10">
    <property type="entry name" value="Methionine synthase domain"/>
    <property type="match status" value="1"/>
</dbReference>
<sequence length="310" mass="33555">MVLTALPVLAASPATPVDAIERETGLSKEVIRKWETRYGFPRPLRDENGDRLYPNDQVFQLRLIRSLISSGMRPHQVVGRPQAELASMVQEAQPADICIDSPDVLTVFDALQTHDQYRLRQILRRMLNRQGLADFVNTTMANLNKRVGDLWLQGSIQVFEEHLYTGVATSVLTEAIIDLDTQTSSQTALLTTAPGEIHSLGLMMANAVLALEGVHCLWLGPQIPVDEIAMAATRCSADIVALSFSAAFPGRDANAFLRRLAAAMDGSCEIWAGGTGVSRLPPMAGVRLFGDLRSVPAALTGLRSGLAAGP</sequence>
<dbReference type="Pfam" id="PF02310">
    <property type="entry name" value="B12-binding"/>
    <property type="match status" value="1"/>
</dbReference>
<dbReference type="Pfam" id="PF13411">
    <property type="entry name" value="MerR_1"/>
    <property type="match status" value="1"/>
</dbReference>
<dbReference type="InterPro" id="IPR009061">
    <property type="entry name" value="DNA-bd_dom_put_sf"/>
</dbReference>
<dbReference type="InterPro" id="IPR036724">
    <property type="entry name" value="Cobalamin-bd_sf"/>
</dbReference>
<dbReference type="Pfam" id="PF02607">
    <property type="entry name" value="B12-binding_2"/>
    <property type="match status" value="1"/>
</dbReference>
<dbReference type="InterPro" id="IPR003759">
    <property type="entry name" value="Cbl-bd_cap"/>
</dbReference>
<dbReference type="GO" id="GO:0016829">
    <property type="term" value="F:lyase activity"/>
    <property type="evidence" value="ECO:0007669"/>
    <property type="project" value="UniProtKB-KW"/>
</dbReference>
<name>A0A0C2YLB8_PARME</name>
<dbReference type="RefSeq" id="WP_009869635.1">
    <property type="nucleotide sequence ID" value="NZ_JXSL01000009.1"/>
</dbReference>
<dbReference type="PROSITE" id="PS50937">
    <property type="entry name" value="HTH_MERR_2"/>
    <property type="match status" value="1"/>
</dbReference>
<dbReference type="EMBL" id="JXSL01000009">
    <property type="protein sequence ID" value="KIM00570.1"/>
    <property type="molecule type" value="Genomic_DNA"/>
</dbReference>
<dbReference type="InterPro" id="IPR036594">
    <property type="entry name" value="Meth_synthase_dom"/>
</dbReference>
<gene>
    <name evidence="3" type="ORF">CCC_03172</name>
</gene>
<dbReference type="PROSITE" id="PS51332">
    <property type="entry name" value="B12_BINDING"/>
    <property type="match status" value="1"/>
</dbReference>
<reference evidence="3 4" key="1">
    <citation type="submission" date="2015-01" db="EMBL/GenBank/DDBJ databases">
        <title>Genome Sequence of Magnetospirillum magnetotacticum Strain MS-1.</title>
        <authorList>
            <person name="Marinov G.K."/>
            <person name="Smalley M.D."/>
            <person name="DeSalvo G."/>
        </authorList>
    </citation>
    <scope>NUCLEOTIDE SEQUENCE [LARGE SCALE GENOMIC DNA]</scope>
    <source>
        <strain evidence="3 4">MS-1</strain>
    </source>
</reference>
<dbReference type="GO" id="GO:0046872">
    <property type="term" value="F:metal ion binding"/>
    <property type="evidence" value="ECO:0007669"/>
    <property type="project" value="InterPro"/>
</dbReference>
<protein>
    <submittedName>
        <fullName evidence="3">Transcriptional regulator MerR family associated with photolyase</fullName>
    </submittedName>
</protein>
<dbReference type="OrthoDB" id="9810140at2"/>
<dbReference type="InterPro" id="IPR000551">
    <property type="entry name" value="MerR-type_HTH_dom"/>
</dbReference>
<proteinExistence type="predicted"/>
<comment type="caution">
    <text evidence="3">The sequence shown here is derived from an EMBL/GenBank/DDBJ whole genome shotgun (WGS) entry which is preliminary data.</text>
</comment>
<evidence type="ECO:0000313" key="3">
    <source>
        <dbReference type="EMBL" id="KIM00570.1"/>
    </source>
</evidence>